<evidence type="ECO:0000313" key="3">
    <source>
        <dbReference type="Proteomes" id="UP000823388"/>
    </source>
</evidence>
<dbReference type="AlphaFoldDB" id="A0A8T0QS09"/>
<dbReference type="Pfam" id="PF13966">
    <property type="entry name" value="zf-RVT"/>
    <property type="match status" value="1"/>
</dbReference>
<comment type="caution">
    <text evidence="2">The sequence shown here is derived from an EMBL/GenBank/DDBJ whole genome shotgun (WGS) entry which is preliminary data.</text>
</comment>
<dbReference type="PANTHER" id="PTHR36617">
    <property type="entry name" value="PROTEIN, PUTATIVE-RELATED"/>
    <property type="match status" value="1"/>
</dbReference>
<accession>A0A8T0QS09</accession>
<proteinExistence type="predicted"/>
<evidence type="ECO:0000259" key="1">
    <source>
        <dbReference type="Pfam" id="PF13966"/>
    </source>
</evidence>
<dbReference type="PANTHER" id="PTHR36617:SF5">
    <property type="entry name" value="OS05G0421675 PROTEIN"/>
    <property type="match status" value="1"/>
</dbReference>
<name>A0A8T0QS09_PANVG</name>
<protein>
    <recommendedName>
        <fullName evidence="1">Reverse transcriptase zinc-binding domain-containing protein</fullName>
    </recommendedName>
</protein>
<reference evidence="2 3" key="1">
    <citation type="submission" date="2020-05" db="EMBL/GenBank/DDBJ databases">
        <title>WGS assembly of Panicum virgatum.</title>
        <authorList>
            <person name="Lovell J.T."/>
            <person name="Jenkins J."/>
            <person name="Shu S."/>
            <person name="Juenger T.E."/>
            <person name="Schmutz J."/>
        </authorList>
    </citation>
    <scope>NUCLEOTIDE SEQUENCE [LARGE SCALE GENOMIC DNA]</scope>
    <source>
        <strain evidence="3">cv. AP13</strain>
    </source>
</reference>
<gene>
    <name evidence="2" type="ORF">PVAP13_7KG373301</name>
</gene>
<evidence type="ECO:0000313" key="2">
    <source>
        <dbReference type="EMBL" id="KAG2575745.1"/>
    </source>
</evidence>
<dbReference type="Proteomes" id="UP000823388">
    <property type="component" value="Chromosome 7K"/>
</dbReference>
<dbReference type="EMBL" id="CM029049">
    <property type="protein sequence ID" value="KAG2575745.1"/>
    <property type="molecule type" value="Genomic_DNA"/>
</dbReference>
<keyword evidence="3" id="KW-1185">Reference proteome</keyword>
<feature type="domain" description="Reverse transcriptase zinc-binding" evidence="1">
    <location>
        <begin position="97"/>
        <end position="169"/>
    </location>
</feature>
<organism evidence="2 3">
    <name type="scientific">Panicum virgatum</name>
    <name type="common">Blackwell switchgrass</name>
    <dbReference type="NCBI Taxonomy" id="38727"/>
    <lineage>
        <taxon>Eukaryota</taxon>
        <taxon>Viridiplantae</taxon>
        <taxon>Streptophyta</taxon>
        <taxon>Embryophyta</taxon>
        <taxon>Tracheophyta</taxon>
        <taxon>Spermatophyta</taxon>
        <taxon>Magnoliopsida</taxon>
        <taxon>Liliopsida</taxon>
        <taxon>Poales</taxon>
        <taxon>Poaceae</taxon>
        <taxon>PACMAD clade</taxon>
        <taxon>Panicoideae</taxon>
        <taxon>Panicodae</taxon>
        <taxon>Paniceae</taxon>
        <taxon>Panicinae</taxon>
        <taxon>Panicum</taxon>
        <taxon>Panicum sect. Hiantes</taxon>
    </lineage>
</organism>
<sequence length="287" mass="32995">MKKYVKDKNIAQLKEKPVNSPVWNDLLKIKDIYLKGRVMCVGNGQFTDFWRDSWCGMISLKEKFPDLFDICNETTGSVALFANRDYPKWLGERDGKFSVKSQYASLWAADTEDRNKNLWKAKIPLKIKVFMWLVKSNAILTKDNLSKKGCTPETIEHLFFGCAMARYCWSLVSIVIGADCRPSSFSQFWVWAAKYMPRHKKIFMVGLAAICWALWRTRNSICFEDKKCRFPTEIICLASSFLSYWAGLQKPQGKLELMMGAEALKNTALSFHPQEAPPEDVGLVLLR</sequence>
<dbReference type="InterPro" id="IPR026960">
    <property type="entry name" value="RVT-Znf"/>
</dbReference>